<reference evidence="2" key="2">
    <citation type="submission" date="2021-04" db="EMBL/GenBank/DDBJ databases">
        <authorList>
            <person name="Gilroy R."/>
        </authorList>
    </citation>
    <scope>NUCLEOTIDE SEQUENCE</scope>
    <source>
        <strain evidence="2">CHK130-7132</strain>
    </source>
</reference>
<name>A0A9D2THU8_9MICO</name>
<organism evidence="2 3">
    <name type="scientific">Candidatus Brachybacterium intestinipullorum</name>
    <dbReference type="NCBI Taxonomy" id="2838512"/>
    <lineage>
        <taxon>Bacteria</taxon>
        <taxon>Bacillati</taxon>
        <taxon>Actinomycetota</taxon>
        <taxon>Actinomycetes</taxon>
        <taxon>Micrococcales</taxon>
        <taxon>Dermabacteraceae</taxon>
        <taxon>Brachybacterium</taxon>
    </lineage>
</organism>
<evidence type="ECO:0000313" key="2">
    <source>
        <dbReference type="EMBL" id="HJC70855.1"/>
    </source>
</evidence>
<protein>
    <submittedName>
        <fullName evidence="2">Antitoxin</fullName>
    </submittedName>
</protein>
<dbReference type="EMBL" id="DWWC01000308">
    <property type="protein sequence ID" value="HJC70855.1"/>
    <property type="molecule type" value="Genomic_DNA"/>
</dbReference>
<accession>A0A9D2THU8</accession>
<sequence>MSTLQVRDVSPETLAALKQRAAAQGTSLSEYLREELDRLAAVPSRAEILARIARRSAPELTDPVLERDRGRDERPGA</sequence>
<comment type="caution">
    <text evidence="2">The sequence shown here is derived from an EMBL/GenBank/DDBJ whole genome shotgun (WGS) entry which is preliminary data.</text>
</comment>
<dbReference type="Proteomes" id="UP000823854">
    <property type="component" value="Unassembled WGS sequence"/>
</dbReference>
<dbReference type="InterPro" id="IPR053853">
    <property type="entry name" value="FitA-like_RHH"/>
</dbReference>
<dbReference type="SUPFAM" id="SSF47598">
    <property type="entry name" value="Ribbon-helix-helix"/>
    <property type="match status" value="1"/>
</dbReference>
<dbReference type="GO" id="GO:0006355">
    <property type="term" value="P:regulation of DNA-templated transcription"/>
    <property type="evidence" value="ECO:0007669"/>
    <property type="project" value="InterPro"/>
</dbReference>
<gene>
    <name evidence="2" type="ORF">H9932_14430</name>
</gene>
<dbReference type="InterPro" id="IPR013321">
    <property type="entry name" value="Arc_rbn_hlx_hlx"/>
</dbReference>
<dbReference type="InterPro" id="IPR010985">
    <property type="entry name" value="Ribbon_hlx_hlx"/>
</dbReference>
<proteinExistence type="predicted"/>
<feature type="domain" description="Antitoxin FitA-like ribbon-helix-helix" evidence="1">
    <location>
        <begin position="3"/>
        <end position="39"/>
    </location>
</feature>
<evidence type="ECO:0000259" key="1">
    <source>
        <dbReference type="Pfam" id="PF22513"/>
    </source>
</evidence>
<dbReference type="Pfam" id="PF22513">
    <property type="entry name" value="FitA-like_RHH"/>
    <property type="match status" value="1"/>
</dbReference>
<dbReference type="AlphaFoldDB" id="A0A9D2THU8"/>
<reference evidence="2" key="1">
    <citation type="journal article" date="2021" name="PeerJ">
        <title>Extensive microbial diversity within the chicken gut microbiome revealed by metagenomics and culture.</title>
        <authorList>
            <person name="Gilroy R."/>
            <person name="Ravi A."/>
            <person name="Getino M."/>
            <person name="Pursley I."/>
            <person name="Horton D.L."/>
            <person name="Alikhan N.F."/>
            <person name="Baker D."/>
            <person name="Gharbi K."/>
            <person name="Hall N."/>
            <person name="Watson M."/>
            <person name="Adriaenssens E.M."/>
            <person name="Foster-Nyarko E."/>
            <person name="Jarju S."/>
            <person name="Secka A."/>
            <person name="Antonio M."/>
            <person name="Oren A."/>
            <person name="Chaudhuri R.R."/>
            <person name="La Ragione R."/>
            <person name="Hildebrand F."/>
            <person name="Pallen M.J."/>
        </authorList>
    </citation>
    <scope>NUCLEOTIDE SEQUENCE</scope>
    <source>
        <strain evidence="2">CHK130-7132</strain>
    </source>
</reference>
<evidence type="ECO:0000313" key="3">
    <source>
        <dbReference type="Proteomes" id="UP000823854"/>
    </source>
</evidence>
<dbReference type="Gene3D" id="1.10.1220.10">
    <property type="entry name" value="Met repressor-like"/>
    <property type="match status" value="1"/>
</dbReference>